<dbReference type="EMBL" id="JACGWJ010000014">
    <property type="protein sequence ID" value="KAL0373978.1"/>
    <property type="molecule type" value="Genomic_DNA"/>
</dbReference>
<feature type="domain" description="Transposase-associated" evidence="1">
    <location>
        <begin position="13"/>
        <end position="78"/>
    </location>
</feature>
<proteinExistence type="predicted"/>
<dbReference type="PANTHER" id="PTHR10775:SF188">
    <property type="entry name" value="TRANSPOSASE-ASSOCIATED DOMAIN-CONTAINING PROTEIN"/>
    <property type="match status" value="1"/>
</dbReference>
<evidence type="ECO:0000259" key="1">
    <source>
        <dbReference type="Pfam" id="PF13963"/>
    </source>
</evidence>
<comment type="caution">
    <text evidence="2">The sequence shown here is derived from an EMBL/GenBank/DDBJ whole genome shotgun (WGS) entry which is preliminary data.</text>
</comment>
<sequence length="364" mass="42042">MYEKSQKGNIAVWQEFEDGVQNFISWAKTQHAHMNGDKIRCPCRKCKNCKFKTTYEVMYDICMKGFVDGYYNWTAHGEAQVLENYDDQPAPVCSKTSVAPDMRTQWGDYEQMNWDQRMVYDTVGPQFFSTHPEPEGEGASSSFHAGVSSYDYDVFGLSKRFFDVVHAADQPSYNGCDESQLAAVARLVNIKAEHNMSERCYDQVSQWASDLLPRNHTLSSNYYNTKKMIWDLGLPVEKIHACKNGCMLYWKDDIDTEYCKFCGDPRYMATRDRNPYRKKSPYAVLRYLPLTPRLQRLYASPVTAEHMTWHANHVTEESSICHPYDAETHFERDDYTTFLPPNMRAGLPPSVLMPASQRVDATVK</sequence>
<organism evidence="2">
    <name type="scientific">Sesamum radiatum</name>
    <name type="common">Black benniseed</name>
    <dbReference type="NCBI Taxonomy" id="300843"/>
    <lineage>
        <taxon>Eukaryota</taxon>
        <taxon>Viridiplantae</taxon>
        <taxon>Streptophyta</taxon>
        <taxon>Embryophyta</taxon>
        <taxon>Tracheophyta</taxon>
        <taxon>Spermatophyta</taxon>
        <taxon>Magnoliopsida</taxon>
        <taxon>eudicotyledons</taxon>
        <taxon>Gunneridae</taxon>
        <taxon>Pentapetalae</taxon>
        <taxon>asterids</taxon>
        <taxon>lamiids</taxon>
        <taxon>Lamiales</taxon>
        <taxon>Pedaliaceae</taxon>
        <taxon>Sesamum</taxon>
    </lineage>
</organism>
<protein>
    <recommendedName>
        <fullName evidence="1">Transposase-associated domain-containing protein</fullName>
    </recommendedName>
</protein>
<evidence type="ECO:0000313" key="2">
    <source>
        <dbReference type="EMBL" id="KAL0373978.1"/>
    </source>
</evidence>
<dbReference type="PANTHER" id="PTHR10775">
    <property type="entry name" value="OS08G0208400 PROTEIN"/>
    <property type="match status" value="1"/>
</dbReference>
<accession>A0AAW2R1H7</accession>
<dbReference type="Pfam" id="PF13963">
    <property type="entry name" value="Transpos_assoc"/>
    <property type="match status" value="1"/>
</dbReference>
<dbReference type="InterPro" id="IPR029480">
    <property type="entry name" value="Transpos_assoc"/>
</dbReference>
<reference evidence="2" key="1">
    <citation type="submission" date="2020-06" db="EMBL/GenBank/DDBJ databases">
        <authorList>
            <person name="Li T."/>
            <person name="Hu X."/>
            <person name="Zhang T."/>
            <person name="Song X."/>
            <person name="Zhang H."/>
            <person name="Dai N."/>
            <person name="Sheng W."/>
            <person name="Hou X."/>
            <person name="Wei L."/>
        </authorList>
    </citation>
    <scope>NUCLEOTIDE SEQUENCE</scope>
    <source>
        <strain evidence="2">G02</strain>
        <tissue evidence="2">Leaf</tissue>
    </source>
</reference>
<name>A0AAW2R1H7_SESRA</name>
<reference evidence="2" key="2">
    <citation type="journal article" date="2024" name="Plant">
        <title>Genomic evolution and insights into agronomic trait innovations of Sesamum species.</title>
        <authorList>
            <person name="Miao H."/>
            <person name="Wang L."/>
            <person name="Qu L."/>
            <person name="Liu H."/>
            <person name="Sun Y."/>
            <person name="Le M."/>
            <person name="Wang Q."/>
            <person name="Wei S."/>
            <person name="Zheng Y."/>
            <person name="Lin W."/>
            <person name="Duan Y."/>
            <person name="Cao H."/>
            <person name="Xiong S."/>
            <person name="Wang X."/>
            <person name="Wei L."/>
            <person name="Li C."/>
            <person name="Ma Q."/>
            <person name="Ju M."/>
            <person name="Zhao R."/>
            <person name="Li G."/>
            <person name="Mu C."/>
            <person name="Tian Q."/>
            <person name="Mei H."/>
            <person name="Zhang T."/>
            <person name="Gao T."/>
            <person name="Zhang H."/>
        </authorList>
    </citation>
    <scope>NUCLEOTIDE SEQUENCE</scope>
    <source>
        <strain evidence="2">G02</strain>
    </source>
</reference>
<gene>
    <name evidence="2" type="ORF">Sradi_3313500</name>
</gene>
<dbReference type="AlphaFoldDB" id="A0AAW2R1H7"/>